<accession>A0A0J1B4T3</accession>
<feature type="compositionally biased region" description="Polar residues" evidence="1">
    <location>
        <begin position="1"/>
        <end position="16"/>
    </location>
</feature>
<comment type="caution">
    <text evidence="2">The sequence shown here is derived from an EMBL/GenBank/DDBJ whole genome shotgun (WGS) entry which is preliminary data.</text>
</comment>
<dbReference type="EMBL" id="LECT01000054">
    <property type="protein sequence ID" value="KLU01466.1"/>
    <property type="molecule type" value="Genomic_DNA"/>
</dbReference>
<evidence type="ECO:0000313" key="3">
    <source>
        <dbReference type="Proteomes" id="UP000036367"/>
    </source>
</evidence>
<protein>
    <submittedName>
        <fullName evidence="2">Uncharacterized protein</fullName>
    </submittedName>
</protein>
<name>A0A0J1B4T3_RHOIS</name>
<proteinExistence type="predicted"/>
<evidence type="ECO:0000313" key="2">
    <source>
        <dbReference type="EMBL" id="KLU01466.1"/>
    </source>
</evidence>
<dbReference type="Proteomes" id="UP000036367">
    <property type="component" value="Unassembled WGS sequence"/>
</dbReference>
<gene>
    <name evidence="2" type="ORF">RISK_006622</name>
</gene>
<evidence type="ECO:0000256" key="1">
    <source>
        <dbReference type="SAM" id="MobiDB-lite"/>
    </source>
</evidence>
<dbReference type="AlphaFoldDB" id="A0A0J1B4T3"/>
<sequence length="48" mass="5103">MAWSQSFSMKTASNTPILKHSRSAIPSGGGCLQDRIRHSATLGSPESD</sequence>
<keyword evidence="3" id="KW-1185">Reference proteome</keyword>
<reference evidence="2" key="1">
    <citation type="submission" date="2015-05" db="EMBL/GenBank/DDBJ databases">
        <title>Permanent draft genome of Rhodopirellula islandicus K833.</title>
        <authorList>
            <person name="Kizina J."/>
            <person name="Richter M."/>
            <person name="Glockner F.O."/>
            <person name="Harder J."/>
        </authorList>
    </citation>
    <scope>NUCLEOTIDE SEQUENCE [LARGE SCALE GENOMIC DNA]</scope>
    <source>
        <strain evidence="2">K833</strain>
    </source>
</reference>
<feature type="region of interest" description="Disordered" evidence="1">
    <location>
        <begin position="1"/>
        <end position="48"/>
    </location>
</feature>
<organism evidence="2 3">
    <name type="scientific">Rhodopirellula islandica</name>
    <dbReference type="NCBI Taxonomy" id="595434"/>
    <lineage>
        <taxon>Bacteria</taxon>
        <taxon>Pseudomonadati</taxon>
        <taxon>Planctomycetota</taxon>
        <taxon>Planctomycetia</taxon>
        <taxon>Pirellulales</taxon>
        <taxon>Pirellulaceae</taxon>
        <taxon>Rhodopirellula</taxon>
    </lineage>
</organism>